<protein>
    <recommendedName>
        <fullName evidence="3">Reverse transcriptase RNase H-like domain-containing protein</fullName>
    </recommendedName>
</protein>
<dbReference type="PANTHER" id="PTHR37984:SF5">
    <property type="entry name" value="PROTEIN NYNRIN-LIKE"/>
    <property type="match status" value="1"/>
</dbReference>
<organism evidence="1 2">
    <name type="scientific">Dryococelus australis</name>
    <dbReference type="NCBI Taxonomy" id="614101"/>
    <lineage>
        <taxon>Eukaryota</taxon>
        <taxon>Metazoa</taxon>
        <taxon>Ecdysozoa</taxon>
        <taxon>Arthropoda</taxon>
        <taxon>Hexapoda</taxon>
        <taxon>Insecta</taxon>
        <taxon>Pterygota</taxon>
        <taxon>Neoptera</taxon>
        <taxon>Polyneoptera</taxon>
        <taxon>Phasmatodea</taxon>
        <taxon>Verophasmatodea</taxon>
        <taxon>Anareolatae</taxon>
        <taxon>Phasmatidae</taxon>
        <taxon>Eurycanthinae</taxon>
        <taxon>Dryococelus</taxon>
    </lineage>
</organism>
<name>A0ABQ9HTN2_9NEOP</name>
<comment type="caution">
    <text evidence="1">The sequence shown here is derived from an EMBL/GenBank/DDBJ whole genome shotgun (WGS) entry which is preliminary data.</text>
</comment>
<proteinExistence type="predicted"/>
<evidence type="ECO:0000313" key="2">
    <source>
        <dbReference type="Proteomes" id="UP001159363"/>
    </source>
</evidence>
<dbReference type="InterPro" id="IPR050951">
    <property type="entry name" value="Retrovirus_Pol_polyprotein"/>
</dbReference>
<gene>
    <name evidence="1" type="ORF">PR048_013951</name>
</gene>
<reference evidence="1 2" key="1">
    <citation type="submission" date="2023-02" db="EMBL/GenBank/DDBJ databases">
        <title>LHISI_Scaffold_Assembly.</title>
        <authorList>
            <person name="Stuart O.P."/>
            <person name="Cleave R."/>
            <person name="Magrath M.J.L."/>
            <person name="Mikheyev A.S."/>
        </authorList>
    </citation>
    <scope>NUCLEOTIDE SEQUENCE [LARGE SCALE GENOMIC DNA]</scope>
    <source>
        <strain evidence="1">Daus_M_001</strain>
        <tissue evidence="1">Leg muscle</tissue>
    </source>
</reference>
<dbReference type="SUPFAM" id="SSF56672">
    <property type="entry name" value="DNA/RNA polymerases"/>
    <property type="match status" value="1"/>
</dbReference>
<dbReference type="PANTHER" id="PTHR37984">
    <property type="entry name" value="PROTEIN CBG26694"/>
    <property type="match status" value="1"/>
</dbReference>
<dbReference type="Proteomes" id="UP001159363">
    <property type="component" value="Chromosome X"/>
</dbReference>
<keyword evidence="2" id="KW-1185">Reference proteome</keyword>
<sequence length="127" mass="14674">MKKVFLAICFALDKFHQFEYGLELTQQTDHKPIVNIVSKDVHKVTPRLQWLKLKLLRYNLNIVYVPGTNIACNNADDNVEHDNSLNEVVHSLKTEVSMSETRITQFQNETKKDDVLKIKSVCFARVA</sequence>
<evidence type="ECO:0008006" key="3">
    <source>
        <dbReference type="Google" id="ProtNLM"/>
    </source>
</evidence>
<dbReference type="InterPro" id="IPR043502">
    <property type="entry name" value="DNA/RNA_pol_sf"/>
</dbReference>
<evidence type="ECO:0000313" key="1">
    <source>
        <dbReference type="EMBL" id="KAJ8887733.1"/>
    </source>
</evidence>
<accession>A0ABQ9HTN2</accession>
<dbReference type="EMBL" id="JARBHB010000004">
    <property type="protein sequence ID" value="KAJ8887733.1"/>
    <property type="molecule type" value="Genomic_DNA"/>
</dbReference>